<evidence type="ECO:0000256" key="3">
    <source>
        <dbReference type="ARBA" id="ARBA00023002"/>
    </source>
</evidence>
<sequence>MNNNFEFYTDVDVTLYGSNAMESDIKTILKNHVCMAEKFNYKGTLITTSSTTLDPWMIASHILENTQDFTPLLALQPYTMPPITAVKMVQTLEVLYGRRIGINFVTGISTKGLSEAGVTLSHDELYIRLQEYISLYDTLIRSGNDSVTFSGKYYELKDYRAKPNIPFTLFNENDRVPEIFVSGSSDNAIKTAIKYGNVYLTHPGPIERYRDKILEINGDETKLAIGIGVIAQAEESKAWSYARSVFKPNRKSIIEAAMKRSSHSQWIKDQADLSVEKDVFDHVYWTGAFKSNSLYPYIVGDYDQVASYLQQYVDIGVQTFIIGGPYTEEDYVHRQRVFQRLKKKEGS</sequence>
<organism evidence="6 7">
    <name type="scientific">Paenibacillus agilis</name>
    <dbReference type="NCBI Taxonomy" id="3020863"/>
    <lineage>
        <taxon>Bacteria</taxon>
        <taxon>Bacillati</taxon>
        <taxon>Bacillota</taxon>
        <taxon>Bacilli</taxon>
        <taxon>Bacillales</taxon>
        <taxon>Paenibacillaceae</taxon>
        <taxon>Paenibacillus</taxon>
    </lineage>
</organism>
<name>A0A559J0Z8_9BACL</name>
<evidence type="ECO:0000259" key="5">
    <source>
        <dbReference type="Pfam" id="PF00296"/>
    </source>
</evidence>
<dbReference type="RefSeq" id="WP_144990174.1">
    <property type="nucleotide sequence ID" value="NZ_VNJK01000001.1"/>
</dbReference>
<dbReference type="InterPro" id="IPR011251">
    <property type="entry name" value="Luciferase-like_dom"/>
</dbReference>
<evidence type="ECO:0000256" key="2">
    <source>
        <dbReference type="ARBA" id="ARBA00022643"/>
    </source>
</evidence>
<evidence type="ECO:0000313" key="6">
    <source>
        <dbReference type="EMBL" id="TVX93568.1"/>
    </source>
</evidence>
<proteinExistence type="predicted"/>
<protein>
    <submittedName>
        <fullName evidence="6">LLM class flavin-dependent oxidoreductase</fullName>
    </submittedName>
</protein>
<dbReference type="GO" id="GO:0008726">
    <property type="term" value="F:alkanesulfonate monooxygenase activity"/>
    <property type="evidence" value="ECO:0007669"/>
    <property type="project" value="TreeGrafter"/>
</dbReference>
<keyword evidence="1" id="KW-0285">Flavoprotein</keyword>
<dbReference type="InterPro" id="IPR050172">
    <property type="entry name" value="SsuD_RutA_monooxygenase"/>
</dbReference>
<dbReference type="GO" id="GO:0046306">
    <property type="term" value="P:alkanesulfonate catabolic process"/>
    <property type="evidence" value="ECO:0007669"/>
    <property type="project" value="TreeGrafter"/>
</dbReference>
<gene>
    <name evidence="6" type="ORF">FPZ44_11185</name>
</gene>
<keyword evidence="3" id="KW-0560">Oxidoreductase</keyword>
<dbReference type="SUPFAM" id="SSF51679">
    <property type="entry name" value="Bacterial luciferase-like"/>
    <property type="match status" value="1"/>
</dbReference>
<dbReference type="Gene3D" id="3.20.20.30">
    <property type="entry name" value="Luciferase-like domain"/>
    <property type="match status" value="1"/>
</dbReference>
<reference evidence="6 7" key="1">
    <citation type="submission" date="2019-07" db="EMBL/GenBank/DDBJ databases">
        <authorList>
            <person name="Kim J."/>
        </authorList>
    </citation>
    <scope>NUCLEOTIDE SEQUENCE [LARGE SCALE GENOMIC DNA]</scope>
    <source>
        <strain evidence="6 7">N4</strain>
    </source>
</reference>
<evidence type="ECO:0000256" key="1">
    <source>
        <dbReference type="ARBA" id="ARBA00022630"/>
    </source>
</evidence>
<feature type="domain" description="Luciferase-like" evidence="5">
    <location>
        <begin position="32"/>
        <end position="318"/>
    </location>
</feature>
<dbReference type="OrthoDB" id="9814695at2"/>
<evidence type="ECO:0000256" key="4">
    <source>
        <dbReference type="ARBA" id="ARBA00023033"/>
    </source>
</evidence>
<dbReference type="Pfam" id="PF00296">
    <property type="entry name" value="Bac_luciferase"/>
    <property type="match status" value="1"/>
</dbReference>
<dbReference type="InterPro" id="IPR036661">
    <property type="entry name" value="Luciferase-like_sf"/>
</dbReference>
<evidence type="ECO:0000313" key="7">
    <source>
        <dbReference type="Proteomes" id="UP000318102"/>
    </source>
</evidence>
<dbReference type="AlphaFoldDB" id="A0A559J0Z8"/>
<dbReference type="PANTHER" id="PTHR42847:SF4">
    <property type="entry name" value="ALKANESULFONATE MONOOXYGENASE-RELATED"/>
    <property type="match status" value="1"/>
</dbReference>
<comment type="caution">
    <text evidence="6">The sequence shown here is derived from an EMBL/GenBank/DDBJ whole genome shotgun (WGS) entry which is preliminary data.</text>
</comment>
<accession>A0A559J0Z8</accession>
<keyword evidence="4" id="KW-0503">Monooxygenase</keyword>
<keyword evidence="2" id="KW-0288">FMN</keyword>
<dbReference type="EMBL" id="VNJK01000001">
    <property type="protein sequence ID" value="TVX93568.1"/>
    <property type="molecule type" value="Genomic_DNA"/>
</dbReference>
<keyword evidence="7" id="KW-1185">Reference proteome</keyword>
<dbReference type="Proteomes" id="UP000318102">
    <property type="component" value="Unassembled WGS sequence"/>
</dbReference>
<dbReference type="PANTHER" id="PTHR42847">
    <property type="entry name" value="ALKANESULFONATE MONOOXYGENASE"/>
    <property type="match status" value="1"/>
</dbReference>